<gene>
    <name evidence="2" type="ORF">SI8410_02002940</name>
</gene>
<evidence type="ECO:0000256" key="1">
    <source>
        <dbReference type="SAM" id="MobiDB-lite"/>
    </source>
</evidence>
<name>A0A7I8K3H3_SPIIN</name>
<proteinExistence type="predicted"/>
<dbReference type="EMBL" id="LR746265">
    <property type="protein sequence ID" value="CAA7391678.1"/>
    <property type="molecule type" value="Genomic_DNA"/>
</dbReference>
<accession>A0A7I8K3H3</accession>
<evidence type="ECO:0000313" key="2">
    <source>
        <dbReference type="EMBL" id="CAA7391678.1"/>
    </source>
</evidence>
<feature type="compositionally biased region" description="Polar residues" evidence="1">
    <location>
        <begin position="9"/>
        <end position="23"/>
    </location>
</feature>
<keyword evidence="3" id="KW-1185">Reference proteome</keyword>
<evidence type="ECO:0000313" key="3">
    <source>
        <dbReference type="Proteomes" id="UP000663760"/>
    </source>
</evidence>
<dbReference type="Proteomes" id="UP000663760">
    <property type="component" value="Chromosome 2"/>
</dbReference>
<feature type="region of interest" description="Disordered" evidence="1">
    <location>
        <begin position="1"/>
        <end position="35"/>
    </location>
</feature>
<organism evidence="2 3">
    <name type="scientific">Spirodela intermedia</name>
    <name type="common">Intermediate duckweed</name>
    <dbReference type="NCBI Taxonomy" id="51605"/>
    <lineage>
        <taxon>Eukaryota</taxon>
        <taxon>Viridiplantae</taxon>
        <taxon>Streptophyta</taxon>
        <taxon>Embryophyta</taxon>
        <taxon>Tracheophyta</taxon>
        <taxon>Spermatophyta</taxon>
        <taxon>Magnoliopsida</taxon>
        <taxon>Liliopsida</taxon>
        <taxon>Araceae</taxon>
        <taxon>Lemnoideae</taxon>
        <taxon>Spirodela</taxon>
    </lineage>
</organism>
<dbReference type="OrthoDB" id="786888at2759"/>
<protein>
    <submittedName>
        <fullName evidence="2">Uncharacterized protein</fullName>
    </submittedName>
</protein>
<reference evidence="2" key="1">
    <citation type="submission" date="2020-02" db="EMBL/GenBank/DDBJ databases">
        <authorList>
            <person name="Scholz U."/>
            <person name="Mascher M."/>
            <person name="Fiebig A."/>
        </authorList>
    </citation>
    <scope>NUCLEOTIDE SEQUENCE</scope>
</reference>
<dbReference type="AlphaFoldDB" id="A0A7I8K3H3"/>
<sequence length="276" mass="29162">MPPNAHRMSLQTTPEGHPGQSNPRFPLNEAADGEGAGLTGLLQHMKPAPVDPAGGGAAVTRVHVLAVVECVESEVAAPLRPPLGVYQPVELRLHEDHPRVLLPWPPQEAGEGLLRSLEVRRRQHAGPVDGGAGGLVGGAPSLRCDHVGLVPQWPPHVDVAVLKDGGSVAEDEVDGTVDVAVAVELPLGVREEGVLVAPEAATVEDSEVRRRAQCHRLVLPRPGGIFECHVSRPEPIAGDACAAEEVRPLAITGCFFVPTLPGREKAIFFLPKVDEL</sequence>